<proteinExistence type="inferred from homology"/>
<dbReference type="STRING" id="52247.A0A4T0X5E2"/>
<keyword evidence="4" id="KW-1185">Reference proteome</keyword>
<dbReference type="AlphaFoldDB" id="A0A4T0X5E2"/>
<evidence type="ECO:0000256" key="2">
    <source>
        <dbReference type="ARBA" id="ARBA00012176"/>
    </source>
</evidence>
<dbReference type="GO" id="GO:0005783">
    <property type="term" value="C:endoplasmic reticulum"/>
    <property type="evidence" value="ECO:0007669"/>
    <property type="project" value="TreeGrafter"/>
</dbReference>
<evidence type="ECO:0000256" key="1">
    <source>
        <dbReference type="ARBA" id="ARBA00006066"/>
    </source>
</evidence>
<dbReference type="GO" id="GO:0000225">
    <property type="term" value="F:N-acetylglucosaminylphosphatidylinositol deacetylase activity"/>
    <property type="evidence" value="ECO:0007669"/>
    <property type="project" value="UniProtKB-EC"/>
</dbReference>
<organism evidence="3 4">
    <name type="scientific">Pichia inconspicua</name>
    <dbReference type="NCBI Taxonomy" id="52247"/>
    <lineage>
        <taxon>Eukaryota</taxon>
        <taxon>Fungi</taxon>
        <taxon>Dikarya</taxon>
        <taxon>Ascomycota</taxon>
        <taxon>Saccharomycotina</taxon>
        <taxon>Pichiomycetes</taxon>
        <taxon>Pichiales</taxon>
        <taxon>Pichiaceae</taxon>
        <taxon>Pichia</taxon>
    </lineage>
</organism>
<dbReference type="EC" id="3.5.1.89" evidence="2"/>
<dbReference type="InterPro" id="IPR024078">
    <property type="entry name" value="LmbE-like_dom_sf"/>
</dbReference>
<comment type="caution">
    <text evidence="3">The sequence shown here is derived from an EMBL/GenBank/DDBJ whole genome shotgun (WGS) entry which is preliminary data.</text>
</comment>
<evidence type="ECO:0000313" key="4">
    <source>
        <dbReference type="Proteomes" id="UP000307173"/>
    </source>
</evidence>
<dbReference type="UniPathway" id="UPA00196"/>
<name>A0A4T0X5E2_9ASCO</name>
<sequence length="292" mass="33846">MVVFFKWYIYPLIIFCAWILLTSSTFSQLDSINYYRQLINLDGYLFTGYYSVHNVNQIVSNDLINKHILIFTAHPDDESMFFAPTITELTKENYNNHFHIVCLSNGGMNGLGHIREKELQRAAKLFGVTSAKTLDYEDNINSMWDTTSVANTISNEVETLKNNYNIDDHLIVLITFDKEGISQHPNHKSLYNGLVEFKKSSAITTYALVSWNMLHKYSGLLITDVQLVMINIAKKLNWDKPSEGNVIIFSDLNTIFLNLSAMSWAHYSQIVWFRWIWILISRYMNANELVKL</sequence>
<reference evidence="3 4" key="1">
    <citation type="journal article" date="2019" name="Front. Genet.">
        <title>Whole-Genome Sequencing of the Opportunistic Yeast Pathogen Candida inconspicua Uncovers Its Hybrid Origin.</title>
        <authorList>
            <person name="Mixao V."/>
            <person name="Hansen A.P."/>
            <person name="Saus E."/>
            <person name="Boekhout T."/>
            <person name="Lass-Florl C."/>
            <person name="Gabaldon T."/>
        </authorList>
    </citation>
    <scope>NUCLEOTIDE SEQUENCE [LARGE SCALE GENOMIC DNA]</scope>
    <source>
        <strain evidence="3 4">CBS 180</strain>
    </source>
</reference>
<gene>
    <name evidence="3" type="ORF">CANINC_001383</name>
</gene>
<dbReference type="Pfam" id="PF02585">
    <property type="entry name" value="PIG-L"/>
    <property type="match status" value="1"/>
</dbReference>
<dbReference type="GO" id="GO:0016020">
    <property type="term" value="C:membrane"/>
    <property type="evidence" value="ECO:0007669"/>
    <property type="project" value="GOC"/>
</dbReference>
<dbReference type="InterPro" id="IPR003737">
    <property type="entry name" value="GlcNAc_PI_deacetylase-related"/>
</dbReference>
<dbReference type="OrthoDB" id="440160at2759"/>
<dbReference type="SUPFAM" id="SSF102588">
    <property type="entry name" value="LmbE-like"/>
    <property type="match status" value="1"/>
</dbReference>
<dbReference type="PANTHER" id="PTHR12993">
    <property type="entry name" value="N-ACETYLGLUCOSAMINYL-PHOSPHATIDYLINOSITOL DE-N-ACETYLASE-RELATED"/>
    <property type="match status" value="1"/>
</dbReference>
<dbReference type="Gene3D" id="3.40.50.10320">
    <property type="entry name" value="LmbE-like"/>
    <property type="match status" value="1"/>
</dbReference>
<accession>A0A4T0X5E2</accession>
<dbReference type="Proteomes" id="UP000307173">
    <property type="component" value="Unassembled WGS sequence"/>
</dbReference>
<protein>
    <recommendedName>
        <fullName evidence="2">N-acetylglucosaminylphosphatidylinositol deacetylase</fullName>
        <ecNumber evidence="2">3.5.1.89</ecNumber>
    </recommendedName>
</protein>
<dbReference type="PANTHER" id="PTHR12993:SF11">
    <property type="entry name" value="N-ACETYLGLUCOSAMINYL-PHOSPHATIDYLINOSITOL DE-N-ACETYLASE"/>
    <property type="match status" value="1"/>
</dbReference>
<comment type="similarity">
    <text evidence="1">Belongs to the PIGL family.</text>
</comment>
<dbReference type="GO" id="GO:0006506">
    <property type="term" value="P:GPI anchor biosynthetic process"/>
    <property type="evidence" value="ECO:0007669"/>
    <property type="project" value="UniProtKB-UniPathway"/>
</dbReference>
<evidence type="ECO:0000313" key="3">
    <source>
        <dbReference type="EMBL" id="TID30014.1"/>
    </source>
</evidence>
<dbReference type="EMBL" id="SELW01000218">
    <property type="protein sequence ID" value="TID30014.1"/>
    <property type="molecule type" value="Genomic_DNA"/>
</dbReference>